<accession>A0A6C0BJT6</accession>
<dbReference type="EMBL" id="MN739162">
    <property type="protein sequence ID" value="QHS91593.1"/>
    <property type="molecule type" value="Genomic_DNA"/>
</dbReference>
<name>A0A6C0BJT6_9ZZZZ</name>
<evidence type="ECO:0000256" key="1">
    <source>
        <dbReference type="SAM" id="Phobius"/>
    </source>
</evidence>
<evidence type="ECO:0000313" key="2">
    <source>
        <dbReference type="EMBL" id="QHS91593.1"/>
    </source>
</evidence>
<keyword evidence="1" id="KW-1133">Transmembrane helix</keyword>
<proteinExistence type="predicted"/>
<keyword evidence="1" id="KW-0472">Membrane</keyword>
<organism evidence="2">
    <name type="scientific">viral metagenome</name>
    <dbReference type="NCBI Taxonomy" id="1070528"/>
    <lineage>
        <taxon>unclassified sequences</taxon>
        <taxon>metagenomes</taxon>
        <taxon>organismal metagenomes</taxon>
    </lineage>
</organism>
<dbReference type="AlphaFoldDB" id="A0A6C0BJT6"/>
<protein>
    <submittedName>
        <fullName evidence="2">Uncharacterized protein</fullName>
    </submittedName>
</protein>
<keyword evidence="1" id="KW-0812">Transmembrane</keyword>
<feature type="transmembrane region" description="Helical" evidence="1">
    <location>
        <begin position="12"/>
        <end position="36"/>
    </location>
</feature>
<reference evidence="2" key="1">
    <citation type="journal article" date="2020" name="Nature">
        <title>Giant virus diversity and host interactions through global metagenomics.</title>
        <authorList>
            <person name="Schulz F."/>
            <person name="Roux S."/>
            <person name="Paez-Espino D."/>
            <person name="Jungbluth S."/>
            <person name="Walsh D.A."/>
            <person name="Denef V.J."/>
            <person name="McMahon K.D."/>
            <person name="Konstantinidis K.T."/>
            <person name="Eloe-Fadrosh E.A."/>
            <person name="Kyrpides N.C."/>
            <person name="Woyke T."/>
        </authorList>
    </citation>
    <scope>NUCLEOTIDE SEQUENCE</scope>
    <source>
        <strain evidence="2">GVMAG-M-3300013006-15</strain>
    </source>
</reference>
<sequence length="55" mass="6298">MTFYDDITDSALAVSVALVVIICTFGGVIISCYQYYRRQHRRERENSSVSLTSDF</sequence>